<keyword evidence="4" id="KW-1185">Reference proteome</keyword>
<comment type="function">
    <text evidence="2">Antitoxin component of a type II toxin-antitoxin (TA) system.</text>
</comment>
<dbReference type="SUPFAM" id="SSF143120">
    <property type="entry name" value="YefM-like"/>
    <property type="match status" value="1"/>
</dbReference>
<accession>A0A160T9N5</accession>
<organism evidence="3 4">
    <name type="scientific">Candidatus Promineifilum breve</name>
    <dbReference type="NCBI Taxonomy" id="1806508"/>
    <lineage>
        <taxon>Bacteria</taxon>
        <taxon>Bacillati</taxon>
        <taxon>Chloroflexota</taxon>
        <taxon>Ardenticatenia</taxon>
        <taxon>Candidatus Promineifilales</taxon>
        <taxon>Candidatus Promineifilaceae</taxon>
        <taxon>Candidatus Promineifilum</taxon>
    </lineage>
</organism>
<comment type="similarity">
    <text evidence="1 2">Belongs to the phD/YefM antitoxin family.</text>
</comment>
<dbReference type="KEGG" id="pbf:CFX0092_B0664"/>
<protein>
    <recommendedName>
        <fullName evidence="2">Antitoxin</fullName>
    </recommendedName>
</protein>
<dbReference type="RefSeq" id="WP_095045505.1">
    <property type="nucleotide sequence ID" value="NZ_LN890656.1"/>
</dbReference>
<proteinExistence type="inferred from homology"/>
<dbReference type="NCBIfam" id="TIGR01552">
    <property type="entry name" value="phd_fam"/>
    <property type="match status" value="1"/>
</dbReference>
<dbReference type="Gene3D" id="3.40.1620.10">
    <property type="entry name" value="YefM-like domain"/>
    <property type="match status" value="1"/>
</dbReference>
<reference evidence="3" key="1">
    <citation type="submission" date="2016-01" db="EMBL/GenBank/DDBJ databases">
        <authorList>
            <person name="Mcilroy J.S."/>
            <person name="Karst M S."/>
            <person name="Albertsen M."/>
        </authorList>
    </citation>
    <scope>NUCLEOTIDE SEQUENCE</scope>
    <source>
        <strain evidence="3">Cfx-K</strain>
    </source>
</reference>
<dbReference type="InterPro" id="IPR006442">
    <property type="entry name" value="Antitoxin_Phd/YefM"/>
</dbReference>
<name>A0A160T9N5_9CHLR</name>
<dbReference type="EMBL" id="LN890656">
    <property type="protein sequence ID" value="CUS06198.1"/>
    <property type="molecule type" value="Genomic_DNA"/>
</dbReference>
<dbReference type="Pfam" id="PF02604">
    <property type="entry name" value="PhdYeFM_antitox"/>
    <property type="match status" value="1"/>
</dbReference>
<evidence type="ECO:0000313" key="3">
    <source>
        <dbReference type="EMBL" id="CUS06198.1"/>
    </source>
</evidence>
<dbReference type="Proteomes" id="UP000215027">
    <property type="component" value="Chromosome II"/>
</dbReference>
<evidence type="ECO:0000313" key="4">
    <source>
        <dbReference type="Proteomes" id="UP000215027"/>
    </source>
</evidence>
<dbReference type="OrthoDB" id="488160at2"/>
<dbReference type="AlphaFoldDB" id="A0A160T9N5"/>
<evidence type="ECO:0000256" key="1">
    <source>
        <dbReference type="ARBA" id="ARBA00009981"/>
    </source>
</evidence>
<gene>
    <name evidence="3" type="ORF">CFX0092_B0664</name>
</gene>
<evidence type="ECO:0000256" key="2">
    <source>
        <dbReference type="RuleBase" id="RU362080"/>
    </source>
</evidence>
<sequence>MEKQLSISQVREELGTLVDEVQYENSKYIILRHGKPAVAVVPLHVYEAWKSNRERLFGMIERMQAAAGDMDPDEAMALVLEAQQAVRAEHRERGPG</sequence>
<dbReference type="InterPro" id="IPR036165">
    <property type="entry name" value="YefM-like_sf"/>
</dbReference>